<reference evidence="1 2" key="1">
    <citation type="submission" date="2020-08" db="EMBL/GenBank/DDBJ databases">
        <title>Genomic Encyclopedia of Type Strains, Phase IV (KMG-IV): sequencing the most valuable type-strain genomes for metagenomic binning, comparative biology and taxonomic classification.</title>
        <authorList>
            <person name="Goeker M."/>
        </authorList>
    </citation>
    <scope>NUCLEOTIDE SEQUENCE [LARGE SCALE GENOMIC DNA]</scope>
    <source>
        <strain evidence="1 2">DSM 17075</strain>
    </source>
</reference>
<proteinExistence type="predicted"/>
<sequence length="47" mass="5437">MKKSLPQSRHRIRRPGAPARLVASSRKIYEKLGWKAEYSLEQIIESA</sequence>
<dbReference type="Proteomes" id="UP000559598">
    <property type="component" value="Unassembled WGS sequence"/>
</dbReference>
<protein>
    <submittedName>
        <fullName evidence="1">UDP-glucose 4-epimerase</fullName>
    </submittedName>
</protein>
<dbReference type="Gene3D" id="3.90.25.10">
    <property type="entry name" value="UDP-galactose 4-epimerase, domain 1"/>
    <property type="match status" value="1"/>
</dbReference>
<gene>
    <name evidence="1" type="ORF">GGR02_003449</name>
</gene>
<dbReference type="AlphaFoldDB" id="A0A840DYG8"/>
<dbReference type="EMBL" id="JACIDE010000040">
    <property type="protein sequence ID" value="MBB4075597.1"/>
    <property type="molecule type" value="Genomic_DNA"/>
</dbReference>
<dbReference type="SUPFAM" id="SSF51735">
    <property type="entry name" value="NAD(P)-binding Rossmann-fold domains"/>
    <property type="match status" value="1"/>
</dbReference>
<organism evidence="1 2">
    <name type="scientific">Anoxybacteroides voinovskiense</name>
    <dbReference type="NCBI Taxonomy" id="230470"/>
    <lineage>
        <taxon>Bacteria</taxon>
        <taxon>Bacillati</taxon>
        <taxon>Bacillota</taxon>
        <taxon>Bacilli</taxon>
        <taxon>Bacillales</taxon>
        <taxon>Anoxybacillaceae</taxon>
        <taxon>Anoxybacteroides</taxon>
    </lineage>
</organism>
<name>A0A840DYG8_9BACL</name>
<evidence type="ECO:0000313" key="2">
    <source>
        <dbReference type="Proteomes" id="UP000559598"/>
    </source>
</evidence>
<keyword evidence="2" id="KW-1185">Reference proteome</keyword>
<evidence type="ECO:0000313" key="1">
    <source>
        <dbReference type="EMBL" id="MBB4075597.1"/>
    </source>
</evidence>
<dbReference type="InterPro" id="IPR036291">
    <property type="entry name" value="NAD(P)-bd_dom_sf"/>
</dbReference>
<accession>A0A840DYG8</accession>
<dbReference type="RefSeq" id="WP_373286643.1">
    <property type="nucleotide sequence ID" value="NZ_BMNP01000041.1"/>
</dbReference>
<comment type="caution">
    <text evidence="1">The sequence shown here is derived from an EMBL/GenBank/DDBJ whole genome shotgun (WGS) entry which is preliminary data.</text>
</comment>